<dbReference type="InterPro" id="IPR043519">
    <property type="entry name" value="NT_sf"/>
</dbReference>
<dbReference type="SUPFAM" id="SSF81301">
    <property type="entry name" value="Nucleotidyltransferase"/>
    <property type="match status" value="1"/>
</dbReference>
<dbReference type="Gene3D" id="3.30.460.10">
    <property type="entry name" value="Beta Polymerase, domain 2"/>
    <property type="match status" value="1"/>
</dbReference>
<dbReference type="InterPro" id="IPR007344">
    <property type="entry name" value="GrpB/CoaE"/>
</dbReference>
<dbReference type="HOGENOM" id="CLU_086407_4_1_6"/>
<organism evidence="1">
    <name type="scientific">Xenorhabdus bovienii str. kraussei Becker Underwood</name>
    <dbReference type="NCBI Taxonomy" id="1398204"/>
    <lineage>
        <taxon>Bacteria</taxon>
        <taxon>Pseudomonadati</taxon>
        <taxon>Pseudomonadota</taxon>
        <taxon>Gammaproteobacteria</taxon>
        <taxon>Enterobacterales</taxon>
        <taxon>Morganellaceae</taxon>
        <taxon>Xenorhabdus</taxon>
    </lineage>
</organism>
<dbReference type="EMBL" id="CBSZ010000154">
    <property type="protein sequence ID" value="CDH24073.1"/>
    <property type="molecule type" value="Genomic_DNA"/>
</dbReference>
<dbReference type="AlphaFoldDB" id="A0A077PSR5"/>
<accession>A0A077PSR5</accession>
<reference evidence="1" key="1">
    <citation type="submission" date="2013-07" db="EMBL/GenBank/DDBJ databases">
        <title>Sub-species coevolution in mutualistic symbiosis.</title>
        <authorList>
            <person name="Murfin K."/>
            <person name="Klassen J."/>
            <person name="Lee M."/>
            <person name="Forst S."/>
            <person name="Stock P."/>
            <person name="Goodrich-Blair H."/>
        </authorList>
    </citation>
    <scope>NUCLEOTIDE SEQUENCE [LARGE SCALE GENOMIC DNA]</scope>
    <source>
        <strain evidence="1">Kraussei Becker Underwood</strain>
    </source>
</reference>
<protein>
    <recommendedName>
        <fullName evidence="2">GrpB family protein</fullName>
    </recommendedName>
</protein>
<evidence type="ECO:0008006" key="2">
    <source>
        <dbReference type="Google" id="ProtNLM"/>
    </source>
</evidence>
<name>A0A077PSR5_XENBV</name>
<gene>
    <name evidence="1" type="ORF">XBKB1_2370013</name>
</gene>
<dbReference type="Proteomes" id="UP000028493">
    <property type="component" value="Unassembled WGS sequence"/>
</dbReference>
<dbReference type="PANTHER" id="PTHR34822:SF1">
    <property type="entry name" value="GRPB FAMILY PROTEIN"/>
    <property type="match status" value="1"/>
</dbReference>
<dbReference type="PANTHER" id="PTHR34822">
    <property type="entry name" value="GRPB DOMAIN PROTEIN (AFU_ORTHOLOGUE AFUA_1G01530)"/>
    <property type="match status" value="1"/>
</dbReference>
<comment type="caution">
    <text evidence="1">The sequence shown here is derived from an EMBL/GenBank/DDBJ whole genome shotgun (WGS) entry which is preliminary data.</text>
</comment>
<proteinExistence type="predicted"/>
<sequence length="172" mass="19962">MSRVITIEPYNSHWVNAYNDEMVKLKDAFPEEILFVHHIGSTSVPGLAAKPIIDILLEIKNMGKFDENHSVIERLGYTARGEYGIPGRRYFIKGENNRTHHIHAFKTGCFHITRHLVFRDYLRRHNDVAHQYAEIKYQAARACGNSSEIYCQLKNEFILLHEKLALKELSPN</sequence>
<evidence type="ECO:0000313" key="1">
    <source>
        <dbReference type="EMBL" id="CDH24073.1"/>
    </source>
</evidence>
<dbReference type="Pfam" id="PF04229">
    <property type="entry name" value="GrpB"/>
    <property type="match status" value="1"/>
</dbReference>
<dbReference type="RefSeq" id="WP_051875980.1">
    <property type="nucleotide sequence ID" value="NZ_CAWLXS010000231.1"/>
</dbReference>